<reference evidence="4 5" key="1">
    <citation type="submission" date="2022-04" db="EMBL/GenBank/DDBJ databases">
        <title>Genome diversity in the genus Frankia.</title>
        <authorList>
            <person name="Carlos-Shanley C."/>
            <person name="Hahn D."/>
        </authorList>
    </citation>
    <scope>NUCLEOTIDE SEQUENCE [LARGE SCALE GENOMIC DNA]</scope>
    <source>
        <strain evidence="4 5">Ag45/Mut15</strain>
    </source>
</reference>
<dbReference type="InterPro" id="IPR013736">
    <property type="entry name" value="Xaa-Pro_dipept_C"/>
</dbReference>
<keyword evidence="2" id="KW-0732">Signal</keyword>
<dbReference type="InterPro" id="IPR005674">
    <property type="entry name" value="CocE/Ser_esterase"/>
</dbReference>
<sequence>MTALIASLIALTGLAAPARAATSWPGGTWEPAPPTYGMTVVRDVPVTMDDGVVLPADIGYPADLVTGQRATGTFPVIVQQNPYAFGGDPDSFFVGRGYIFVSVDVRGTLDSQAPDNGPLVNPLFGPRIAKDGVEVVDWAAHHLDGSNGAIGLYGCSQLGINQLFTAAAVGPHSPVKTIIPACASNSYDIYFSGGVPSATVPLFGQDLGLSGDRHRAENLAYGQQTVAEINASGPRAYNGTFWRERTTDAAMAARIVGNGIPALLWSGWQATENPGALRFWTALQNAANGRPAGGPLLPGQSTTGRYQIVIGNGGHGSGLDKSIELEWYDTWLKGQKTGIDATKTPAHLYEQGSNRWINAASFPAVGRYTPYYLNANSGLTPKGPGATGADTVKWSAPDQAGSTLTYTTSPFAFGQTLAGPVAASIYASSSTSDINLIATLQDVSPLGGVTTIASGSLIGSLSTLDENASWKDKNGQLILPAHPYTTDTKIEPGKTNRYDIRINPTVWSVSPLHSLRLVVSTQASRNDCGGFLGMPQPCAYTAAQQAGLAGGSYQIVRNSTGRSVVNLPLLPWRQLPAARSGVTPTSGFASEPLGW</sequence>
<keyword evidence="5" id="KW-1185">Reference proteome</keyword>
<dbReference type="Proteomes" id="UP001201873">
    <property type="component" value="Unassembled WGS sequence"/>
</dbReference>
<evidence type="ECO:0000259" key="3">
    <source>
        <dbReference type="SMART" id="SM00939"/>
    </source>
</evidence>
<proteinExistence type="predicted"/>
<feature type="domain" description="Xaa-Pro dipeptidyl-peptidase C-terminal" evidence="3">
    <location>
        <begin position="325"/>
        <end position="555"/>
    </location>
</feature>
<dbReference type="Pfam" id="PF08530">
    <property type="entry name" value="PepX_C"/>
    <property type="match status" value="1"/>
</dbReference>
<dbReference type="InterPro" id="IPR008979">
    <property type="entry name" value="Galactose-bd-like_sf"/>
</dbReference>
<gene>
    <name evidence="4" type="ORF">MXD59_23640</name>
</gene>
<name>A0ABT0K4K0_9ACTN</name>
<protein>
    <submittedName>
        <fullName evidence="4">CocE/NonD family hydrolase</fullName>
    </submittedName>
</protein>
<dbReference type="GO" id="GO:0016787">
    <property type="term" value="F:hydrolase activity"/>
    <property type="evidence" value="ECO:0007669"/>
    <property type="project" value="UniProtKB-KW"/>
</dbReference>
<feature type="signal peptide" evidence="2">
    <location>
        <begin position="1"/>
        <end position="20"/>
    </location>
</feature>
<dbReference type="Gene3D" id="3.40.50.1820">
    <property type="entry name" value="alpha/beta hydrolase"/>
    <property type="match status" value="1"/>
</dbReference>
<dbReference type="SUPFAM" id="SSF49785">
    <property type="entry name" value="Galactose-binding domain-like"/>
    <property type="match status" value="1"/>
</dbReference>
<evidence type="ECO:0000256" key="1">
    <source>
        <dbReference type="ARBA" id="ARBA00022801"/>
    </source>
</evidence>
<feature type="chain" id="PRO_5045877638" evidence="2">
    <location>
        <begin position="21"/>
        <end position="595"/>
    </location>
</feature>
<dbReference type="InterPro" id="IPR000383">
    <property type="entry name" value="Xaa-Pro-like_dom"/>
</dbReference>
<organism evidence="4 5">
    <name type="scientific">Frankia umida</name>
    <dbReference type="NCBI Taxonomy" id="573489"/>
    <lineage>
        <taxon>Bacteria</taxon>
        <taxon>Bacillati</taxon>
        <taxon>Actinomycetota</taxon>
        <taxon>Actinomycetes</taxon>
        <taxon>Frankiales</taxon>
        <taxon>Frankiaceae</taxon>
        <taxon>Frankia</taxon>
    </lineage>
</organism>
<dbReference type="RefSeq" id="WP_248826804.1">
    <property type="nucleotide sequence ID" value="NZ_JALKFT010000042.1"/>
</dbReference>
<evidence type="ECO:0000256" key="2">
    <source>
        <dbReference type="SAM" id="SignalP"/>
    </source>
</evidence>
<keyword evidence="1 4" id="KW-0378">Hydrolase</keyword>
<dbReference type="Gene3D" id="2.60.120.260">
    <property type="entry name" value="Galactose-binding domain-like"/>
    <property type="match status" value="1"/>
</dbReference>
<comment type="caution">
    <text evidence="4">The sequence shown here is derived from an EMBL/GenBank/DDBJ whole genome shotgun (WGS) entry which is preliminary data.</text>
</comment>
<dbReference type="SMART" id="SM00939">
    <property type="entry name" value="PepX_C"/>
    <property type="match status" value="1"/>
</dbReference>
<dbReference type="NCBIfam" id="TIGR00976">
    <property type="entry name" value="CocE_NonD"/>
    <property type="match status" value="1"/>
</dbReference>
<evidence type="ECO:0000313" key="5">
    <source>
        <dbReference type="Proteomes" id="UP001201873"/>
    </source>
</evidence>
<evidence type="ECO:0000313" key="4">
    <source>
        <dbReference type="EMBL" id="MCK9878717.1"/>
    </source>
</evidence>
<dbReference type="SUPFAM" id="SSF53474">
    <property type="entry name" value="alpha/beta-Hydrolases"/>
    <property type="match status" value="1"/>
</dbReference>
<dbReference type="InterPro" id="IPR029058">
    <property type="entry name" value="AB_hydrolase_fold"/>
</dbReference>
<dbReference type="EMBL" id="JALKFT010000042">
    <property type="protein sequence ID" value="MCK9878717.1"/>
    <property type="molecule type" value="Genomic_DNA"/>
</dbReference>
<dbReference type="Pfam" id="PF02129">
    <property type="entry name" value="Peptidase_S15"/>
    <property type="match status" value="1"/>
</dbReference>
<accession>A0ABT0K4K0</accession>